<dbReference type="PANTHER" id="PTHR12965">
    <property type="entry name" value="VACUOLAR PROTEIN SORTING 54"/>
    <property type="match status" value="1"/>
</dbReference>
<evidence type="ECO:0000256" key="2">
    <source>
        <dbReference type="ARBA" id="ARBA00009150"/>
    </source>
</evidence>
<proteinExistence type="inferred from homology"/>
<evidence type="ECO:0000259" key="7">
    <source>
        <dbReference type="Pfam" id="PF07928"/>
    </source>
</evidence>
<comment type="caution">
    <text evidence="8">The sequence shown here is derived from an EMBL/GenBank/DDBJ whole genome shotgun (WGS) entry which is preliminary data.</text>
</comment>
<keyword evidence="4" id="KW-0653">Protein transport</keyword>
<gene>
    <name evidence="8" type="ORF">J437_LFUL011727</name>
</gene>
<dbReference type="Pfam" id="PF07928">
    <property type="entry name" value="Vps54"/>
    <property type="match status" value="1"/>
</dbReference>
<evidence type="ECO:0000256" key="6">
    <source>
        <dbReference type="ARBA" id="ARBA00023054"/>
    </source>
</evidence>
<evidence type="ECO:0000256" key="1">
    <source>
        <dbReference type="ARBA" id="ARBA00004601"/>
    </source>
</evidence>
<reference evidence="8" key="1">
    <citation type="submission" date="2013-04" db="EMBL/GenBank/DDBJ databases">
        <authorList>
            <person name="Qu J."/>
            <person name="Murali S.C."/>
            <person name="Bandaranaike D."/>
            <person name="Bellair M."/>
            <person name="Blankenburg K."/>
            <person name="Chao H."/>
            <person name="Dinh H."/>
            <person name="Doddapaneni H."/>
            <person name="Downs B."/>
            <person name="Dugan-Rocha S."/>
            <person name="Elkadiri S."/>
            <person name="Gnanaolivu R.D."/>
            <person name="Hernandez B."/>
            <person name="Javaid M."/>
            <person name="Jayaseelan J.C."/>
            <person name="Lee S."/>
            <person name="Li M."/>
            <person name="Ming W."/>
            <person name="Munidasa M."/>
            <person name="Muniz J."/>
            <person name="Nguyen L."/>
            <person name="Ongeri F."/>
            <person name="Osuji N."/>
            <person name="Pu L.-L."/>
            <person name="Puazo M."/>
            <person name="Qu C."/>
            <person name="Quiroz J."/>
            <person name="Raj R."/>
            <person name="Weissenberger G."/>
            <person name="Xin Y."/>
            <person name="Zou X."/>
            <person name="Han Y."/>
            <person name="Richards S."/>
            <person name="Worley K."/>
            <person name="Muzny D."/>
            <person name="Gibbs R."/>
        </authorList>
    </citation>
    <scope>NUCLEOTIDE SEQUENCE</scope>
    <source>
        <strain evidence="8">Sampled in the wild</strain>
    </source>
</reference>
<name>A0A8K0KB40_LADFU</name>
<dbReference type="PANTHER" id="PTHR12965:SF0">
    <property type="entry name" value="VACUOLAR PROTEIN SORTING-ASSOCIATED PROTEIN 54"/>
    <property type="match status" value="1"/>
</dbReference>
<keyword evidence="9" id="KW-1185">Reference proteome</keyword>
<dbReference type="Gene3D" id="1.20.1280.130">
    <property type="match status" value="1"/>
</dbReference>
<accession>A0A8K0KB40</accession>
<evidence type="ECO:0000256" key="3">
    <source>
        <dbReference type="ARBA" id="ARBA00022448"/>
    </source>
</evidence>
<dbReference type="GO" id="GO:0019905">
    <property type="term" value="F:syntaxin binding"/>
    <property type="evidence" value="ECO:0007669"/>
    <property type="project" value="TreeGrafter"/>
</dbReference>
<dbReference type="AlphaFoldDB" id="A0A8K0KB40"/>
<comment type="subcellular location">
    <subcellularLocation>
        <location evidence="1">Golgi apparatus</location>
        <location evidence="1">trans-Golgi network</location>
    </subcellularLocation>
</comment>
<comment type="similarity">
    <text evidence="2">Belongs to the VPS54 family.</text>
</comment>
<sequence length="452" mass="49404">MMLCGRQQMAESTEVFLSNEEHAKVLVRLRELLWSVSDYAHERCGHLLSAQAKDGWLDRATSSQICQLASVVDAFVQECERICGRTSSPLQAAFRLQASKFVQRFHNDRNTKLILILDNERWKQADVPAEFQDIADHIVSTGKFTLLKRDSTSNIGDQKPSNILMIGKEKFAVVGSYKLVLGGGAQQQAGLKTITSTNLALASRALQLLLWAIPLVKTHFVAILRNQNVTLGSTDNVMGLSKLHSSASYQSLSSASSPSGLTANSSMTNIPSSLASVKNGSVSNLVSLATPTSSSSSTSPGQQSIQRHIQSISVAMDTLEVDIRSHVTGIEAKLQSIMLKLVSAQLSQWDARPPVPSAAFRAISRDLNKLNEAISDVMPALQVQGLYRGINSAFKGKLKEKLAKMNIVNDGSPQHGVVTTELTFYLETLKTLKVLPLEELGDKIFEDIWSQR</sequence>
<evidence type="ECO:0000256" key="5">
    <source>
        <dbReference type="ARBA" id="ARBA00023034"/>
    </source>
</evidence>
<evidence type="ECO:0000313" key="8">
    <source>
        <dbReference type="EMBL" id="KAG8231894.1"/>
    </source>
</evidence>
<dbReference type="Gene3D" id="6.10.250.860">
    <property type="match status" value="1"/>
</dbReference>
<feature type="domain" description="Vacuolar protein sorting-associated protein 54 C-terminal" evidence="7">
    <location>
        <begin position="177"/>
        <end position="246"/>
    </location>
</feature>
<dbReference type="InterPro" id="IPR012501">
    <property type="entry name" value="Vps54_C"/>
</dbReference>
<dbReference type="GO" id="GO:0005829">
    <property type="term" value="C:cytosol"/>
    <property type="evidence" value="ECO:0007669"/>
    <property type="project" value="GOC"/>
</dbReference>
<dbReference type="GO" id="GO:0042147">
    <property type="term" value="P:retrograde transport, endosome to Golgi"/>
    <property type="evidence" value="ECO:0007669"/>
    <property type="project" value="InterPro"/>
</dbReference>
<dbReference type="GO" id="GO:0000938">
    <property type="term" value="C:GARP complex"/>
    <property type="evidence" value="ECO:0007669"/>
    <property type="project" value="InterPro"/>
</dbReference>
<dbReference type="OrthoDB" id="10259024at2759"/>
<keyword evidence="3" id="KW-0813">Transport</keyword>
<dbReference type="Proteomes" id="UP000792457">
    <property type="component" value="Unassembled WGS sequence"/>
</dbReference>
<dbReference type="GO" id="GO:0015031">
    <property type="term" value="P:protein transport"/>
    <property type="evidence" value="ECO:0007669"/>
    <property type="project" value="UniProtKB-KW"/>
</dbReference>
<organism evidence="8 9">
    <name type="scientific">Ladona fulva</name>
    <name type="common">Scarce chaser dragonfly</name>
    <name type="synonym">Libellula fulva</name>
    <dbReference type="NCBI Taxonomy" id="123851"/>
    <lineage>
        <taxon>Eukaryota</taxon>
        <taxon>Metazoa</taxon>
        <taxon>Ecdysozoa</taxon>
        <taxon>Arthropoda</taxon>
        <taxon>Hexapoda</taxon>
        <taxon>Insecta</taxon>
        <taxon>Pterygota</taxon>
        <taxon>Palaeoptera</taxon>
        <taxon>Odonata</taxon>
        <taxon>Epiprocta</taxon>
        <taxon>Anisoptera</taxon>
        <taxon>Libelluloidea</taxon>
        <taxon>Libellulidae</taxon>
        <taxon>Ladona</taxon>
    </lineage>
</organism>
<evidence type="ECO:0000256" key="4">
    <source>
        <dbReference type="ARBA" id="ARBA00022927"/>
    </source>
</evidence>
<dbReference type="EMBL" id="KZ308582">
    <property type="protein sequence ID" value="KAG8231894.1"/>
    <property type="molecule type" value="Genomic_DNA"/>
</dbReference>
<dbReference type="InterPro" id="IPR039745">
    <property type="entry name" value="Vps54"/>
</dbReference>
<keyword evidence="6" id="KW-0175">Coiled coil</keyword>
<dbReference type="GO" id="GO:0006896">
    <property type="term" value="P:Golgi to vacuole transport"/>
    <property type="evidence" value="ECO:0007669"/>
    <property type="project" value="TreeGrafter"/>
</dbReference>
<evidence type="ECO:0000313" key="9">
    <source>
        <dbReference type="Proteomes" id="UP000792457"/>
    </source>
</evidence>
<keyword evidence="5" id="KW-0333">Golgi apparatus</keyword>
<reference evidence="8" key="2">
    <citation type="submission" date="2017-10" db="EMBL/GenBank/DDBJ databases">
        <title>Ladona fulva Genome sequencing and assembly.</title>
        <authorList>
            <person name="Murali S."/>
            <person name="Richards S."/>
            <person name="Bandaranaike D."/>
            <person name="Bellair M."/>
            <person name="Blankenburg K."/>
            <person name="Chao H."/>
            <person name="Dinh H."/>
            <person name="Doddapaneni H."/>
            <person name="Dugan-Rocha S."/>
            <person name="Elkadiri S."/>
            <person name="Gnanaolivu R."/>
            <person name="Hernandez B."/>
            <person name="Skinner E."/>
            <person name="Javaid M."/>
            <person name="Lee S."/>
            <person name="Li M."/>
            <person name="Ming W."/>
            <person name="Munidasa M."/>
            <person name="Muniz J."/>
            <person name="Nguyen L."/>
            <person name="Hughes D."/>
            <person name="Osuji N."/>
            <person name="Pu L.-L."/>
            <person name="Puazo M."/>
            <person name="Qu C."/>
            <person name="Quiroz J."/>
            <person name="Raj R."/>
            <person name="Weissenberger G."/>
            <person name="Xin Y."/>
            <person name="Zou X."/>
            <person name="Han Y."/>
            <person name="Worley K."/>
            <person name="Muzny D."/>
            <person name="Gibbs R."/>
        </authorList>
    </citation>
    <scope>NUCLEOTIDE SEQUENCE</scope>
    <source>
        <strain evidence="8">Sampled in the wild</strain>
    </source>
</reference>
<protein>
    <recommendedName>
        <fullName evidence="7">Vacuolar protein sorting-associated protein 54 C-terminal domain-containing protein</fullName>
    </recommendedName>
</protein>